<keyword evidence="3" id="KW-1185">Reference proteome</keyword>
<proteinExistence type="predicted"/>
<sequence length="215" mass="24912">MDGAIAWVSNSETAFRPANRTSSCRCKALMRRIKFLALFSPITNKDQMNGILQRGRCANQDNKENIYHEALAAGNKEEAMALVRNGDPKCFWLNYDKLSSNYDKISFTPPLPYVHQFTDTVWIVPTTIHQWVAENIKEEAQRSHRPKSIIIEGSSRIGKTCWVRSLGPHNYYSGHIDLRDHNDDAFYNIIDDVAPQYLKHWREFIGAQRDFFFKL</sequence>
<reference evidence="2 3" key="1">
    <citation type="journal article" date="2018" name="Proc. Natl. Acad. Sci. U.S.A.">
        <title>Draft genome sequence of Camellia sinensis var. sinensis provides insights into the evolution of the tea genome and tea quality.</title>
        <authorList>
            <person name="Wei C."/>
            <person name="Yang H."/>
            <person name="Wang S."/>
            <person name="Zhao J."/>
            <person name="Liu C."/>
            <person name="Gao L."/>
            <person name="Xia E."/>
            <person name="Lu Y."/>
            <person name="Tai Y."/>
            <person name="She G."/>
            <person name="Sun J."/>
            <person name="Cao H."/>
            <person name="Tong W."/>
            <person name="Gao Q."/>
            <person name="Li Y."/>
            <person name="Deng W."/>
            <person name="Jiang X."/>
            <person name="Wang W."/>
            <person name="Chen Q."/>
            <person name="Zhang S."/>
            <person name="Li H."/>
            <person name="Wu J."/>
            <person name="Wang P."/>
            <person name="Li P."/>
            <person name="Shi C."/>
            <person name="Zheng F."/>
            <person name="Jian J."/>
            <person name="Huang B."/>
            <person name="Shan D."/>
            <person name="Shi M."/>
            <person name="Fang C."/>
            <person name="Yue Y."/>
            <person name="Li F."/>
            <person name="Li D."/>
            <person name="Wei S."/>
            <person name="Han B."/>
            <person name="Jiang C."/>
            <person name="Yin Y."/>
            <person name="Xia T."/>
            <person name="Zhang Z."/>
            <person name="Bennetzen J.L."/>
            <person name="Zhao S."/>
            <person name="Wan X."/>
        </authorList>
    </citation>
    <scope>NUCLEOTIDE SEQUENCE [LARGE SCALE GENOMIC DNA]</scope>
    <source>
        <strain evidence="3">cv. Shuchazao</strain>
        <tissue evidence="2">Leaf</tissue>
    </source>
</reference>
<organism evidence="2 3">
    <name type="scientific">Camellia sinensis var. sinensis</name>
    <name type="common">China tea</name>
    <dbReference type="NCBI Taxonomy" id="542762"/>
    <lineage>
        <taxon>Eukaryota</taxon>
        <taxon>Viridiplantae</taxon>
        <taxon>Streptophyta</taxon>
        <taxon>Embryophyta</taxon>
        <taxon>Tracheophyta</taxon>
        <taxon>Spermatophyta</taxon>
        <taxon>Magnoliopsida</taxon>
        <taxon>eudicotyledons</taxon>
        <taxon>Gunneridae</taxon>
        <taxon>Pentapetalae</taxon>
        <taxon>asterids</taxon>
        <taxon>Ericales</taxon>
        <taxon>Theaceae</taxon>
        <taxon>Camellia</taxon>
    </lineage>
</organism>
<accession>A0A4S4EDZ9</accession>
<dbReference type="Pfam" id="PF08283">
    <property type="entry name" value="Gemini_AL1_M"/>
    <property type="match status" value="1"/>
</dbReference>
<dbReference type="InterPro" id="IPR022692">
    <property type="entry name" value="Gemini_AL1_REP_central"/>
</dbReference>
<dbReference type="Proteomes" id="UP000306102">
    <property type="component" value="Unassembled WGS sequence"/>
</dbReference>
<gene>
    <name evidence="2" type="ORF">TEA_028748</name>
</gene>
<protein>
    <recommendedName>
        <fullName evidence="1">Geminivirus AL1 replication-associated protein central domain-containing protein</fullName>
    </recommendedName>
</protein>
<evidence type="ECO:0000313" key="3">
    <source>
        <dbReference type="Proteomes" id="UP000306102"/>
    </source>
</evidence>
<dbReference type="GO" id="GO:0016888">
    <property type="term" value="F:DNA endonuclease activity, producing 5'-phosphomonoesters"/>
    <property type="evidence" value="ECO:0007669"/>
    <property type="project" value="InterPro"/>
</dbReference>
<name>A0A4S4EDZ9_CAMSN</name>
<comment type="caution">
    <text evidence="2">The sequence shown here is derived from an EMBL/GenBank/DDBJ whole genome shotgun (WGS) entry which is preliminary data.</text>
</comment>
<evidence type="ECO:0000313" key="2">
    <source>
        <dbReference type="EMBL" id="THG14112.1"/>
    </source>
</evidence>
<dbReference type="AlphaFoldDB" id="A0A4S4EDZ9"/>
<feature type="domain" description="Geminivirus AL1 replication-associated protein central" evidence="1">
    <location>
        <begin position="61"/>
        <end position="162"/>
    </location>
</feature>
<dbReference type="EMBL" id="SDRB02005544">
    <property type="protein sequence ID" value="THG14112.1"/>
    <property type="molecule type" value="Genomic_DNA"/>
</dbReference>
<evidence type="ECO:0000259" key="1">
    <source>
        <dbReference type="Pfam" id="PF08283"/>
    </source>
</evidence>